<dbReference type="InterPro" id="IPR013096">
    <property type="entry name" value="Cupin_2"/>
</dbReference>
<keyword evidence="3" id="KW-1185">Reference proteome</keyword>
<name>A0ABR6VNR4_9BACT</name>
<dbReference type="InterPro" id="IPR014710">
    <property type="entry name" value="RmlC-like_jellyroll"/>
</dbReference>
<organism evidence="2 3">
    <name type="scientific">Rufibacter sediminis</name>
    <dbReference type="NCBI Taxonomy" id="2762756"/>
    <lineage>
        <taxon>Bacteria</taxon>
        <taxon>Pseudomonadati</taxon>
        <taxon>Bacteroidota</taxon>
        <taxon>Cytophagia</taxon>
        <taxon>Cytophagales</taxon>
        <taxon>Hymenobacteraceae</taxon>
        <taxon>Rufibacter</taxon>
    </lineage>
</organism>
<feature type="domain" description="Cupin type-2" evidence="1">
    <location>
        <begin position="139"/>
        <end position="197"/>
    </location>
</feature>
<evidence type="ECO:0000313" key="3">
    <source>
        <dbReference type="Proteomes" id="UP000659698"/>
    </source>
</evidence>
<dbReference type="Proteomes" id="UP000659698">
    <property type="component" value="Unassembled WGS sequence"/>
</dbReference>
<evidence type="ECO:0000259" key="1">
    <source>
        <dbReference type="Pfam" id="PF07883"/>
    </source>
</evidence>
<proteinExistence type="predicted"/>
<dbReference type="CDD" id="cd02208">
    <property type="entry name" value="cupin_RmlC-like"/>
    <property type="match status" value="1"/>
</dbReference>
<reference evidence="2 3" key="1">
    <citation type="journal article" date="2019" name="Int. J. Syst. Evol. Microbiol.">
        <title>Rufibacter sediminis sp. nov., isolated from freshwater lake sediment.</title>
        <authorList>
            <person name="Qu J.H."/>
            <person name="Zhang L.J."/>
            <person name="Fu Y.H."/>
            <person name="Li H.F."/>
        </authorList>
    </citation>
    <scope>NUCLEOTIDE SEQUENCE [LARGE SCALE GENOMIC DNA]</scope>
    <source>
        <strain evidence="2 3">H-1</strain>
    </source>
</reference>
<comment type="caution">
    <text evidence="2">The sequence shown here is derived from an EMBL/GenBank/DDBJ whole genome shotgun (WGS) entry which is preliminary data.</text>
</comment>
<dbReference type="InterPro" id="IPR011051">
    <property type="entry name" value="RmlC_Cupin_sf"/>
</dbReference>
<dbReference type="Gene3D" id="2.60.120.10">
    <property type="entry name" value="Jelly Rolls"/>
    <property type="match status" value="1"/>
</dbReference>
<dbReference type="Pfam" id="PF07883">
    <property type="entry name" value="Cupin_2"/>
    <property type="match status" value="1"/>
</dbReference>
<dbReference type="EMBL" id="JACOAF010000008">
    <property type="protein sequence ID" value="MBC3538834.1"/>
    <property type="molecule type" value="Genomic_DNA"/>
</dbReference>
<dbReference type="RefSeq" id="WP_186633229.1">
    <property type="nucleotide sequence ID" value="NZ_JACOAF010000008.1"/>
</dbReference>
<sequence length="203" mass="22796">MNPITDFIESGILELYVMAATSPEETLEVEQMAAAHPEVRQEIESIRQSIEAYALAHAVEPRPTIKPLVLATIDYMDRLQKGEAVTSPPNLTPDSKPEDYAAWLSRPDLQVPSYAEDIYVKIIGYTPSATTAIVWLKDMAEEEIHHDELELFLILEGTCTITVEEQENYLSPGDYFAIPLHKRHMVKVTSAEPCKCILQRLAA</sequence>
<evidence type="ECO:0000313" key="2">
    <source>
        <dbReference type="EMBL" id="MBC3538834.1"/>
    </source>
</evidence>
<gene>
    <name evidence="2" type="ORF">H7U12_04025</name>
</gene>
<dbReference type="SUPFAM" id="SSF51182">
    <property type="entry name" value="RmlC-like cupins"/>
    <property type="match status" value="1"/>
</dbReference>
<protein>
    <submittedName>
        <fullName evidence="2">Cupin domain-containing protein</fullName>
    </submittedName>
</protein>
<accession>A0ABR6VNR4</accession>